<dbReference type="SUPFAM" id="SSF46785">
    <property type="entry name" value="Winged helix' DNA-binding domain"/>
    <property type="match status" value="1"/>
</dbReference>
<dbReference type="InterPro" id="IPR036388">
    <property type="entry name" value="WH-like_DNA-bd_sf"/>
</dbReference>
<accession>A0A7Z9D5Q0</accession>
<dbReference type="GO" id="GO:0003677">
    <property type="term" value="F:DNA binding"/>
    <property type="evidence" value="ECO:0007669"/>
    <property type="project" value="UniProtKB-KW"/>
</dbReference>
<keyword evidence="2" id="KW-0238">DNA-binding</keyword>
<proteinExistence type="predicted"/>
<sequence length="123" mass="14165">MDTCENNADVYNKNCPCRHILDRIADKWTALIIGRLQQGPQRFSELRRSITGITQKVLTQNLRTLERDGLVSRTIFPTVPVTVEYKLTPLGETLIEPLQVLRQWSEAHKQEVLDAQDVYDTTK</sequence>
<reference evidence="5 6" key="1">
    <citation type="submission" date="2018-12" db="EMBL/GenBank/DDBJ databases">
        <authorList>
            <consortium name="Pathogen Informatics"/>
        </authorList>
    </citation>
    <scope>NUCLEOTIDE SEQUENCE [LARGE SCALE GENOMIC DNA]</scope>
    <source>
        <strain evidence="5 6">NCTC10207</strain>
    </source>
</reference>
<dbReference type="PANTHER" id="PTHR33204">
    <property type="entry name" value="TRANSCRIPTIONAL REGULATOR, MARR FAMILY"/>
    <property type="match status" value="1"/>
</dbReference>
<name>A0A7Z9D5Q0_9MICC</name>
<dbReference type="RefSeq" id="WP_070522017.1">
    <property type="nucleotide sequence ID" value="NZ_LR134479.1"/>
</dbReference>
<dbReference type="AlphaFoldDB" id="A0A7Z9D5Q0"/>
<evidence type="ECO:0000313" key="6">
    <source>
        <dbReference type="Proteomes" id="UP000282386"/>
    </source>
</evidence>
<dbReference type="InterPro" id="IPR002577">
    <property type="entry name" value="HTH_HxlR"/>
</dbReference>
<dbReference type="CDD" id="cd00090">
    <property type="entry name" value="HTH_ARSR"/>
    <property type="match status" value="1"/>
</dbReference>
<protein>
    <submittedName>
        <fullName evidence="5">HTH-type transcriptional activator hxlR</fullName>
    </submittedName>
</protein>
<gene>
    <name evidence="5" type="primary">hxlR_2</name>
    <name evidence="5" type="ORF">NCTC10207_02063</name>
</gene>
<dbReference type="InterPro" id="IPR011991">
    <property type="entry name" value="ArsR-like_HTH"/>
</dbReference>
<keyword evidence="1" id="KW-0805">Transcription regulation</keyword>
<feature type="domain" description="HTH hxlR-type" evidence="4">
    <location>
        <begin position="15"/>
        <end position="113"/>
    </location>
</feature>
<dbReference type="EMBL" id="LR134479">
    <property type="protein sequence ID" value="VEI24398.1"/>
    <property type="molecule type" value="Genomic_DNA"/>
</dbReference>
<dbReference type="PANTHER" id="PTHR33204:SF37">
    <property type="entry name" value="HTH-TYPE TRANSCRIPTIONAL REGULATOR YODB"/>
    <property type="match status" value="1"/>
</dbReference>
<evidence type="ECO:0000256" key="3">
    <source>
        <dbReference type="ARBA" id="ARBA00023163"/>
    </source>
</evidence>
<evidence type="ECO:0000259" key="4">
    <source>
        <dbReference type="PROSITE" id="PS51118"/>
    </source>
</evidence>
<dbReference type="Proteomes" id="UP000282386">
    <property type="component" value="Chromosome"/>
</dbReference>
<dbReference type="Gene3D" id="1.10.10.10">
    <property type="entry name" value="Winged helix-like DNA-binding domain superfamily/Winged helix DNA-binding domain"/>
    <property type="match status" value="1"/>
</dbReference>
<evidence type="ECO:0000256" key="1">
    <source>
        <dbReference type="ARBA" id="ARBA00023015"/>
    </source>
</evidence>
<keyword evidence="3" id="KW-0804">Transcription</keyword>
<evidence type="ECO:0000256" key="2">
    <source>
        <dbReference type="ARBA" id="ARBA00023125"/>
    </source>
</evidence>
<dbReference type="Pfam" id="PF01638">
    <property type="entry name" value="HxlR"/>
    <property type="match status" value="1"/>
</dbReference>
<organism evidence="5 6">
    <name type="scientific">Rothia aeria</name>
    <dbReference type="NCBI Taxonomy" id="172042"/>
    <lineage>
        <taxon>Bacteria</taxon>
        <taxon>Bacillati</taxon>
        <taxon>Actinomycetota</taxon>
        <taxon>Actinomycetes</taxon>
        <taxon>Micrococcales</taxon>
        <taxon>Micrococcaceae</taxon>
        <taxon>Rothia</taxon>
    </lineage>
</organism>
<dbReference type="InterPro" id="IPR036390">
    <property type="entry name" value="WH_DNA-bd_sf"/>
</dbReference>
<dbReference type="PROSITE" id="PS51118">
    <property type="entry name" value="HTH_HXLR"/>
    <property type="match status" value="1"/>
</dbReference>
<evidence type="ECO:0000313" key="5">
    <source>
        <dbReference type="EMBL" id="VEI24398.1"/>
    </source>
</evidence>